<organism evidence="2">
    <name type="scientific">Alicyclobacillus phage KKP_3916</name>
    <dbReference type="NCBI Taxonomy" id="3040651"/>
    <lineage>
        <taxon>Viruses</taxon>
        <taxon>Duplodnaviria</taxon>
        <taxon>Heunggongvirae</taxon>
        <taxon>Uroviricota</taxon>
        <taxon>Caudoviricetes</taxon>
    </lineage>
</organism>
<evidence type="ECO:0000256" key="1">
    <source>
        <dbReference type="SAM" id="Phobius"/>
    </source>
</evidence>
<feature type="transmembrane region" description="Helical" evidence="1">
    <location>
        <begin position="6"/>
        <end position="23"/>
    </location>
</feature>
<dbReference type="EMBL" id="OQ846916">
    <property type="protein sequence ID" value="WJJ55374.1"/>
    <property type="molecule type" value="Genomic_DNA"/>
</dbReference>
<name>A0AAT9V7R2_9CAUD</name>
<keyword evidence="1" id="KW-1133">Transmembrane helix</keyword>
<reference evidence="2" key="1">
    <citation type="submission" date="2023-04" db="EMBL/GenBank/DDBJ databases">
        <title>Characterization and genome study of newly isolated Alicyclobacillus-specific phaga.</title>
        <authorList>
            <person name="Shymialevich D."/>
            <person name="Wojcicki M."/>
            <person name="Srednicka P."/>
            <person name="Swider O."/>
        </authorList>
    </citation>
    <scope>NUCLEOTIDE SEQUENCE</scope>
</reference>
<evidence type="ECO:0000313" key="2">
    <source>
        <dbReference type="EMBL" id="WJJ55374.1"/>
    </source>
</evidence>
<gene>
    <name evidence="2" type="ORF">QB910_000130</name>
</gene>
<keyword evidence="1" id="KW-0472">Membrane</keyword>
<proteinExistence type="predicted"/>
<sequence>MFGMVLITIGLGVALYYISKVAVEYGGKQ</sequence>
<protein>
    <submittedName>
        <fullName evidence="2">Uncharacterized protein</fullName>
    </submittedName>
</protein>
<accession>A0AAT9V7R2</accession>
<keyword evidence="1" id="KW-0812">Transmembrane</keyword>